<sequence length="424" mass="47089">MIEMWGYCLVGHFTGRFPGLKAVHDLKATWGVKCLVRSHDKEWVIFKFQNEVDRTKVLHEGPYMVFGKLLMLKELSDDFSFEDAEFLKVPIWIKFPKLPMKLWNDEAMSEVASMVGIPITTDKITQERTNNDYARVLIEVDVSKPPPLSFPIRLPSRKVFKQNVVYETFPNFCFHCKQYGHNPFICKILAKRGDGEINKDKLVDESHSIVGNIGKDKGAANCLRAASPILTVQGGNPTGSRKQETAQGAGKVAEVAATDALPVQEPADGVTTVKNMQETAQGAGNAAELAATDIQSNQAGGQFVNQGASAVIKLADQGPSLDVGERIVMEKKDVKLDDVVIKCEVINGKTLKLVVKPFKSVHANVIRVDNFLRLTDDLNRKGLTFTVECLEGLPGVTKKKGEVRFDSKFTKPFRFFLSCQNRET</sequence>
<dbReference type="Pfam" id="PF14111">
    <property type="entry name" value="DUF4283"/>
    <property type="match status" value="1"/>
</dbReference>
<comment type="caution">
    <text evidence="2">The sequence shown here is derived from an EMBL/GenBank/DDBJ whole genome shotgun (WGS) entry which is preliminary data.</text>
</comment>
<gene>
    <name evidence="2" type="ORF">CEURO_LOCUS12130</name>
</gene>
<dbReference type="AlphaFoldDB" id="A0A9P0Z7W6"/>
<reference evidence="2" key="1">
    <citation type="submission" date="2022-07" db="EMBL/GenBank/DDBJ databases">
        <authorList>
            <person name="Macas J."/>
            <person name="Novak P."/>
            <person name="Neumann P."/>
        </authorList>
    </citation>
    <scope>NUCLEOTIDE SEQUENCE</scope>
</reference>
<evidence type="ECO:0000313" key="3">
    <source>
        <dbReference type="Proteomes" id="UP001152484"/>
    </source>
</evidence>
<proteinExistence type="predicted"/>
<dbReference type="InterPro" id="IPR025558">
    <property type="entry name" value="DUF4283"/>
</dbReference>
<dbReference type="PANTHER" id="PTHR31286">
    <property type="entry name" value="GLYCINE-RICH CELL WALL STRUCTURAL PROTEIN 1.8-LIKE"/>
    <property type="match status" value="1"/>
</dbReference>
<dbReference type="EMBL" id="CAMAPE010000029">
    <property type="protein sequence ID" value="CAH9092862.1"/>
    <property type="molecule type" value="Genomic_DNA"/>
</dbReference>
<organism evidence="2 3">
    <name type="scientific">Cuscuta europaea</name>
    <name type="common">European dodder</name>
    <dbReference type="NCBI Taxonomy" id="41803"/>
    <lineage>
        <taxon>Eukaryota</taxon>
        <taxon>Viridiplantae</taxon>
        <taxon>Streptophyta</taxon>
        <taxon>Embryophyta</taxon>
        <taxon>Tracheophyta</taxon>
        <taxon>Spermatophyta</taxon>
        <taxon>Magnoliopsida</taxon>
        <taxon>eudicotyledons</taxon>
        <taxon>Gunneridae</taxon>
        <taxon>Pentapetalae</taxon>
        <taxon>asterids</taxon>
        <taxon>lamiids</taxon>
        <taxon>Solanales</taxon>
        <taxon>Convolvulaceae</taxon>
        <taxon>Cuscuteae</taxon>
        <taxon>Cuscuta</taxon>
        <taxon>Cuscuta subgen. Cuscuta</taxon>
    </lineage>
</organism>
<evidence type="ECO:0000313" key="2">
    <source>
        <dbReference type="EMBL" id="CAH9092862.1"/>
    </source>
</evidence>
<accession>A0A9P0Z7W6</accession>
<dbReference type="OrthoDB" id="993965at2759"/>
<evidence type="ECO:0000259" key="1">
    <source>
        <dbReference type="Pfam" id="PF14111"/>
    </source>
</evidence>
<keyword evidence="3" id="KW-1185">Reference proteome</keyword>
<name>A0A9P0Z7W6_CUSEU</name>
<protein>
    <recommendedName>
        <fullName evidence="1">DUF4283 domain-containing protein</fullName>
    </recommendedName>
</protein>
<dbReference type="Proteomes" id="UP001152484">
    <property type="component" value="Unassembled WGS sequence"/>
</dbReference>
<feature type="domain" description="DUF4283" evidence="1">
    <location>
        <begin position="3"/>
        <end position="82"/>
    </location>
</feature>
<dbReference type="PANTHER" id="PTHR31286:SF168">
    <property type="entry name" value="DUF4283 DOMAIN-CONTAINING PROTEIN"/>
    <property type="match status" value="1"/>
</dbReference>
<dbReference type="InterPro" id="IPR040256">
    <property type="entry name" value="At4g02000-like"/>
</dbReference>